<evidence type="ECO:0000313" key="2">
    <source>
        <dbReference type="EMBL" id="RLP82832.1"/>
    </source>
</evidence>
<keyword evidence="1" id="KW-0472">Membrane</keyword>
<accession>A0A3L7ATY0</accession>
<dbReference type="AlphaFoldDB" id="A0A3L7ATY0"/>
<evidence type="ECO:0000256" key="1">
    <source>
        <dbReference type="SAM" id="Phobius"/>
    </source>
</evidence>
<gene>
    <name evidence="2" type="ORF">D9V34_06130</name>
</gene>
<protein>
    <recommendedName>
        <fullName evidence="4">Cell division protein FtsL</fullName>
    </recommendedName>
</protein>
<keyword evidence="3" id="KW-1185">Reference proteome</keyword>
<evidence type="ECO:0008006" key="4">
    <source>
        <dbReference type="Google" id="ProtNLM"/>
    </source>
</evidence>
<dbReference type="Proteomes" id="UP000269438">
    <property type="component" value="Unassembled WGS sequence"/>
</dbReference>
<organism evidence="2 3">
    <name type="scientific">Mycetocola lacteus</name>
    <dbReference type="NCBI Taxonomy" id="76637"/>
    <lineage>
        <taxon>Bacteria</taxon>
        <taxon>Bacillati</taxon>
        <taxon>Actinomycetota</taxon>
        <taxon>Actinomycetes</taxon>
        <taxon>Micrococcales</taxon>
        <taxon>Microbacteriaceae</taxon>
        <taxon>Mycetocola</taxon>
    </lineage>
</organism>
<dbReference type="OrthoDB" id="4792842at2"/>
<evidence type="ECO:0000313" key="3">
    <source>
        <dbReference type="Proteomes" id="UP000269438"/>
    </source>
</evidence>
<dbReference type="EMBL" id="RCUY01000005">
    <property type="protein sequence ID" value="RLP82832.1"/>
    <property type="molecule type" value="Genomic_DNA"/>
</dbReference>
<sequence>MSENLARNDFAWDVTAAPVEAPERGRERPLRAVSPGTRTRAQAKPKLLYAFMALGAIGAIVLTQILLSVGLSQGAYELNALQKEHRELGWQSQSIGTDLAAISSPQYIAANAQALGMTFGGTPAYLSLKTGEVTGTAAGTGPVKQVPANSIQNSMIQGAPIATAGGDVVINSGAANAPAGPANVSLDAGLPSPKTH</sequence>
<name>A0A3L7ATY0_9MICO</name>
<reference evidence="2 3" key="1">
    <citation type="submission" date="2018-10" db="EMBL/GenBank/DDBJ databases">
        <authorList>
            <person name="Li J."/>
        </authorList>
    </citation>
    <scope>NUCLEOTIDE SEQUENCE [LARGE SCALE GENOMIC DNA]</scope>
    <source>
        <strain evidence="2 3">JCM 11654</strain>
    </source>
</reference>
<comment type="caution">
    <text evidence="2">The sequence shown here is derived from an EMBL/GenBank/DDBJ whole genome shotgun (WGS) entry which is preliminary data.</text>
</comment>
<dbReference type="RefSeq" id="WP_121687986.1">
    <property type="nucleotide sequence ID" value="NZ_RCUY01000005.1"/>
</dbReference>
<feature type="transmembrane region" description="Helical" evidence="1">
    <location>
        <begin position="47"/>
        <end position="67"/>
    </location>
</feature>
<proteinExistence type="predicted"/>
<keyword evidence="1" id="KW-0812">Transmembrane</keyword>
<keyword evidence="1" id="KW-1133">Transmembrane helix</keyword>